<protein>
    <submittedName>
        <fullName evidence="3">Carboxylate--amine ligase</fullName>
    </submittedName>
</protein>
<evidence type="ECO:0000313" key="3">
    <source>
        <dbReference type="EMBL" id="QLG63998.1"/>
    </source>
</evidence>
<gene>
    <name evidence="3" type="ORF">HUG12_06110</name>
</gene>
<sequence length="382" mass="43385">MSSYPCLRSLATRGIDTLLASEHEHPPVYASRFRDETARLPRPREDLVAYKDALVGLAARPDVCTVVPMREEDAYVLSRYADEFERYVDLVVPPMGTLRAVHDRMLLAEAAERAGVPIPETRPLDEADDWDGRYVVKSRYNLLTDEYVESFPSGRADTAKDVTHVRPGETPGVEALVEGMYHVPIVQEFVPTDGEYMFAGLYDHGEPLATFQHRQIRGDSYVGGGGVYRKSVYVRELEEAARALLSELDWHGLACIEYMRHAETGEFVLTEVNPRMWQSLPSTVHAGADFPYYYWQRATGRADEIDPSYELGRGTHSPNGEVSYLVSVLRDDSPHVERPGLLGTLREQFRSMYRQPYFDYTHPDDLGVFVRGFQQLVSNRLK</sequence>
<organism evidence="3 4">
    <name type="scientific">Halorarum salinum</name>
    <dbReference type="NCBI Taxonomy" id="2743089"/>
    <lineage>
        <taxon>Archaea</taxon>
        <taxon>Methanobacteriati</taxon>
        <taxon>Methanobacteriota</taxon>
        <taxon>Stenosarchaea group</taxon>
        <taxon>Halobacteria</taxon>
        <taxon>Halobacteriales</taxon>
        <taxon>Haloferacaceae</taxon>
        <taxon>Halorarum</taxon>
    </lineage>
</organism>
<dbReference type="Gene3D" id="3.40.50.20">
    <property type="match status" value="1"/>
</dbReference>
<dbReference type="KEGG" id="halu:HUG12_06110"/>
<dbReference type="AlphaFoldDB" id="A0A7D5QDC1"/>
<dbReference type="GO" id="GO:0016874">
    <property type="term" value="F:ligase activity"/>
    <property type="evidence" value="ECO:0007669"/>
    <property type="project" value="UniProtKB-KW"/>
</dbReference>
<evidence type="ECO:0000313" key="4">
    <source>
        <dbReference type="Proteomes" id="UP000509626"/>
    </source>
</evidence>
<keyword evidence="1" id="KW-0547">Nucleotide-binding</keyword>
<dbReference type="GO" id="GO:0046872">
    <property type="term" value="F:metal ion binding"/>
    <property type="evidence" value="ECO:0007669"/>
    <property type="project" value="InterPro"/>
</dbReference>
<dbReference type="Gene3D" id="3.30.470.20">
    <property type="entry name" value="ATP-grasp fold, B domain"/>
    <property type="match status" value="1"/>
</dbReference>
<evidence type="ECO:0000256" key="1">
    <source>
        <dbReference type="PROSITE-ProRule" id="PRU00409"/>
    </source>
</evidence>
<name>A0A7D5QDC1_9EURY</name>
<keyword evidence="3" id="KW-0436">Ligase</keyword>
<reference evidence="3 4" key="1">
    <citation type="submission" date="2020-06" db="EMBL/GenBank/DDBJ databases">
        <title>NJ-3-1, isolated from saline soil.</title>
        <authorList>
            <person name="Cui H.L."/>
            <person name="Shi X."/>
        </authorList>
    </citation>
    <scope>NUCLEOTIDE SEQUENCE [LARGE SCALE GENOMIC DNA]</scope>
    <source>
        <strain evidence="3 4">NJ-3-1</strain>
    </source>
</reference>
<proteinExistence type="predicted"/>
<dbReference type="GO" id="GO:0005524">
    <property type="term" value="F:ATP binding"/>
    <property type="evidence" value="ECO:0007669"/>
    <property type="project" value="UniProtKB-UniRule"/>
</dbReference>
<dbReference type="PROSITE" id="PS50975">
    <property type="entry name" value="ATP_GRASP"/>
    <property type="match status" value="1"/>
</dbReference>
<keyword evidence="1" id="KW-0067">ATP-binding</keyword>
<dbReference type="Proteomes" id="UP000509626">
    <property type="component" value="Chromosome"/>
</dbReference>
<feature type="domain" description="ATP-grasp" evidence="2">
    <location>
        <begin position="108"/>
        <end position="299"/>
    </location>
</feature>
<accession>A0A7D5QDC1</accession>
<dbReference type="InterPro" id="IPR011761">
    <property type="entry name" value="ATP-grasp"/>
</dbReference>
<dbReference type="EMBL" id="CP058579">
    <property type="protein sequence ID" value="QLG63998.1"/>
    <property type="molecule type" value="Genomic_DNA"/>
</dbReference>
<keyword evidence="4" id="KW-1185">Reference proteome</keyword>
<dbReference type="SUPFAM" id="SSF56059">
    <property type="entry name" value="Glutathione synthetase ATP-binding domain-like"/>
    <property type="match status" value="1"/>
</dbReference>
<evidence type="ECO:0000259" key="2">
    <source>
        <dbReference type="PROSITE" id="PS50975"/>
    </source>
</evidence>